<feature type="compositionally biased region" description="Basic and acidic residues" evidence="1">
    <location>
        <begin position="8"/>
        <end position="28"/>
    </location>
</feature>
<dbReference type="EMBL" id="BMAT01008142">
    <property type="protein sequence ID" value="GFR78795.1"/>
    <property type="molecule type" value="Genomic_DNA"/>
</dbReference>
<sequence length="108" mass="11973">MSNQFNGDKVEKEAMSKDIHRKGDDRIQVSRSQNIRGKSTKQTDRDKTRTFLNVSTGGVSCIRKRVGDSIGSSHGGECTELGSLLFVNTIVTPQSETCRACQRCGIWH</sequence>
<evidence type="ECO:0000256" key="1">
    <source>
        <dbReference type="SAM" id="MobiDB-lite"/>
    </source>
</evidence>
<reference evidence="2 3" key="1">
    <citation type="journal article" date="2021" name="Elife">
        <title>Chloroplast acquisition without the gene transfer in kleptoplastic sea slugs, Plakobranchus ocellatus.</title>
        <authorList>
            <person name="Maeda T."/>
            <person name="Takahashi S."/>
            <person name="Yoshida T."/>
            <person name="Shimamura S."/>
            <person name="Takaki Y."/>
            <person name="Nagai Y."/>
            <person name="Toyoda A."/>
            <person name="Suzuki Y."/>
            <person name="Arimoto A."/>
            <person name="Ishii H."/>
            <person name="Satoh N."/>
            <person name="Nishiyama T."/>
            <person name="Hasebe M."/>
            <person name="Maruyama T."/>
            <person name="Minagawa J."/>
            <person name="Obokata J."/>
            <person name="Shigenobu S."/>
        </authorList>
    </citation>
    <scope>NUCLEOTIDE SEQUENCE [LARGE SCALE GENOMIC DNA]</scope>
</reference>
<dbReference type="Proteomes" id="UP000762676">
    <property type="component" value="Unassembled WGS sequence"/>
</dbReference>
<comment type="caution">
    <text evidence="2">The sequence shown here is derived from an EMBL/GenBank/DDBJ whole genome shotgun (WGS) entry which is preliminary data.</text>
</comment>
<dbReference type="AlphaFoldDB" id="A0AAV4G1B2"/>
<feature type="region of interest" description="Disordered" evidence="1">
    <location>
        <begin position="1"/>
        <end position="48"/>
    </location>
</feature>
<accession>A0AAV4G1B2</accession>
<evidence type="ECO:0000313" key="2">
    <source>
        <dbReference type="EMBL" id="GFR78795.1"/>
    </source>
</evidence>
<evidence type="ECO:0000313" key="3">
    <source>
        <dbReference type="Proteomes" id="UP000762676"/>
    </source>
</evidence>
<organism evidence="2 3">
    <name type="scientific">Elysia marginata</name>
    <dbReference type="NCBI Taxonomy" id="1093978"/>
    <lineage>
        <taxon>Eukaryota</taxon>
        <taxon>Metazoa</taxon>
        <taxon>Spiralia</taxon>
        <taxon>Lophotrochozoa</taxon>
        <taxon>Mollusca</taxon>
        <taxon>Gastropoda</taxon>
        <taxon>Heterobranchia</taxon>
        <taxon>Euthyneura</taxon>
        <taxon>Panpulmonata</taxon>
        <taxon>Sacoglossa</taxon>
        <taxon>Placobranchoidea</taxon>
        <taxon>Plakobranchidae</taxon>
        <taxon>Elysia</taxon>
    </lineage>
</organism>
<keyword evidence="3" id="KW-1185">Reference proteome</keyword>
<protein>
    <submittedName>
        <fullName evidence="2">Uncharacterized protein</fullName>
    </submittedName>
</protein>
<name>A0AAV4G1B2_9GAST</name>
<proteinExistence type="predicted"/>
<gene>
    <name evidence="2" type="ORF">ElyMa_004004000</name>
</gene>